<comment type="caution">
    <text evidence="1">The sequence shown here is derived from an EMBL/GenBank/DDBJ whole genome shotgun (WGS) entry which is preliminary data.</text>
</comment>
<gene>
    <name evidence="1" type="ORF">ET996_08990</name>
</gene>
<name>A0A4Q9KK67_PROTD</name>
<organism evidence="1 2">
    <name type="scientific">Propioniciclava tarda</name>
    <dbReference type="NCBI Taxonomy" id="433330"/>
    <lineage>
        <taxon>Bacteria</taxon>
        <taxon>Bacillati</taxon>
        <taxon>Actinomycetota</taxon>
        <taxon>Actinomycetes</taxon>
        <taxon>Propionibacteriales</taxon>
        <taxon>Propionibacteriaceae</taxon>
        <taxon>Propioniciclava</taxon>
    </lineage>
</organism>
<protein>
    <submittedName>
        <fullName evidence="1">Uncharacterized protein</fullName>
    </submittedName>
</protein>
<evidence type="ECO:0000313" key="2">
    <source>
        <dbReference type="Proteomes" id="UP000291933"/>
    </source>
</evidence>
<dbReference type="OrthoDB" id="5242307at2"/>
<accession>A0A4Q9KK67</accession>
<keyword evidence="2" id="KW-1185">Reference proteome</keyword>
<dbReference type="RefSeq" id="WP_131172229.1">
    <property type="nucleotide sequence ID" value="NZ_FXTL01000010.1"/>
</dbReference>
<dbReference type="AlphaFoldDB" id="A0A4Q9KK67"/>
<proteinExistence type="predicted"/>
<sequence length="378" mass="39395">MARLRDLLRRSTPRKLTPIATQPGLRRRSLLLAAAASASLAGCAPPAGPRERSSTPELASDLSNALRTANAARFAGIFTPDAEGLRLSGLLWRNLIALGVIDLTAQGDALVVEWCGPGEILGAVEQVVPWLVDGRIVRLAPRGPARPLWLAEPITMLPGDQVGVIVGGSSAGSDARGLLTAAERAVHLLATSELRAAVTSWDGSLVVGVPSTLDAFAAVTGLGADVAARTQAVTVMASADSAPRIVLNRLAIAGLSTDELTTVLVHEGVHVVLRTPTLRAPLWLSEGLAESVAAASDRATKLRNDGLFRSSPRPTALPTAAELNGPDAARAYALSAHAVDAATARWGRPAVLDWLLDWTAPERPTEAELTATYLASLP</sequence>
<dbReference type="Proteomes" id="UP000291933">
    <property type="component" value="Unassembled WGS sequence"/>
</dbReference>
<dbReference type="EMBL" id="SDMR01000010">
    <property type="protein sequence ID" value="TBT94724.1"/>
    <property type="molecule type" value="Genomic_DNA"/>
</dbReference>
<reference evidence="1 2" key="1">
    <citation type="submission" date="2019-01" db="EMBL/GenBank/DDBJ databases">
        <title>Lactibacter flavus gen. nov., sp. nov., a novel bacterium of the family Propionibacteriaceae isolated from raw milk and dairy products.</title>
        <authorList>
            <person name="Huptas C."/>
            <person name="Wenning M."/>
            <person name="Breitenwieser F."/>
            <person name="Doll E."/>
            <person name="Von Neubeck M."/>
            <person name="Busse H.-J."/>
            <person name="Scherer S."/>
        </authorList>
    </citation>
    <scope>NUCLEOTIDE SEQUENCE [LARGE SCALE GENOMIC DNA]</scope>
    <source>
        <strain evidence="1 2">DSM 22130</strain>
    </source>
</reference>
<evidence type="ECO:0000313" key="1">
    <source>
        <dbReference type="EMBL" id="TBT94724.1"/>
    </source>
</evidence>